<accession>E9GHA4</accession>
<sequence>MGRTNVYKQSFEREVLTLLADYDSSGNLEVEILHLQSLNELSLNHQMVHELLIQAASFITDTREKSQVKLLMAFVLENLVTMENVFSQLINLNSGNFAMKVENLEKRLQKCENCVDKPAINLLKRDKRMKVAVEALVAVFEEEADHHAERNANASFLLYFKFHQSTNKNIRYCQWTLKYSIAIQGRSSTIYRFIRERDLLTVPSQNTIQVQERENTKEESVLKLMRWPANICYLGYNQDSNSWGGRFRRVIIDDHPLNKVFEDEELDDEVKEEKVCQGLDVDGGKISEKAAVRHDDHHVPVGGPPVLANSLINFVVKGLTTRFTA</sequence>
<name>E9GHA4_DAPPU</name>
<dbReference type="KEGG" id="dpx:DAPPUDRAFT_317899"/>
<evidence type="ECO:0000313" key="2">
    <source>
        <dbReference type="Proteomes" id="UP000000305"/>
    </source>
</evidence>
<proteinExistence type="predicted"/>
<protein>
    <submittedName>
        <fullName evidence="1">Uncharacterized protein</fullName>
    </submittedName>
</protein>
<dbReference type="EMBL" id="GL732544">
    <property type="protein sequence ID" value="EFX81162.1"/>
    <property type="molecule type" value="Genomic_DNA"/>
</dbReference>
<reference evidence="1 2" key="1">
    <citation type="journal article" date="2011" name="Science">
        <title>The ecoresponsive genome of Daphnia pulex.</title>
        <authorList>
            <person name="Colbourne J.K."/>
            <person name="Pfrender M.E."/>
            <person name="Gilbert D."/>
            <person name="Thomas W.K."/>
            <person name="Tucker A."/>
            <person name="Oakley T.H."/>
            <person name="Tokishita S."/>
            <person name="Aerts A."/>
            <person name="Arnold G.J."/>
            <person name="Basu M.K."/>
            <person name="Bauer D.J."/>
            <person name="Caceres C.E."/>
            <person name="Carmel L."/>
            <person name="Casola C."/>
            <person name="Choi J.H."/>
            <person name="Detter J.C."/>
            <person name="Dong Q."/>
            <person name="Dusheyko S."/>
            <person name="Eads B.D."/>
            <person name="Frohlich T."/>
            <person name="Geiler-Samerotte K.A."/>
            <person name="Gerlach D."/>
            <person name="Hatcher P."/>
            <person name="Jogdeo S."/>
            <person name="Krijgsveld J."/>
            <person name="Kriventseva E.V."/>
            <person name="Kultz D."/>
            <person name="Laforsch C."/>
            <person name="Lindquist E."/>
            <person name="Lopez J."/>
            <person name="Manak J.R."/>
            <person name="Muller J."/>
            <person name="Pangilinan J."/>
            <person name="Patwardhan R.P."/>
            <person name="Pitluck S."/>
            <person name="Pritham E.J."/>
            <person name="Rechtsteiner A."/>
            <person name="Rho M."/>
            <person name="Rogozin I.B."/>
            <person name="Sakarya O."/>
            <person name="Salamov A."/>
            <person name="Schaack S."/>
            <person name="Shapiro H."/>
            <person name="Shiga Y."/>
            <person name="Skalitzky C."/>
            <person name="Smith Z."/>
            <person name="Souvorov A."/>
            <person name="Sung W."/>
            <person name="Tang Z."/>
            <person name="Tsuchiya D."/>
            <person name="Tu H."/>
            <person name="Vos H."/>
            <person name="Wang M."/>
            <person name="Wolf Y.I."/>
            <person name="Yamagata H."/>
            <person name="Yamada T."/>
            <person name="Ye Y."/>
            <person name="Shaw J.R."/>
            <person name="Andrews J."/>
            <person name="Crease T.J."/>
            <person name="Tang H."/>
            <person name="Lucas S.M."/>
            <person name="Robertson H.M."/>
            <person name="Bork P."/>
            <person name="Koonin E.V."/>
            <person name="Zdobnov E.M."/>
            <person name="Grigoriev I.V."/>
            <person name="Lynch M."/>
            <person name="Boore J.L."/>
        </authorList>
    </citation>
    <scope>NUCLEOTIDE SEQUENCE [LARGE SCALE GENOMIC DNA]</scope>
</reference>
<dbReference type="HOGENOM" id="CLU_855950_0_0_1"/>
<dbReference type="InParanoid" id="E9GHA4"/>
<gene>
    <name evidence="1" type="ORF">DAPPUDRAFT_317899</name>
</gene>
<organism evidence="1 2">
    <name type="scientific">Daphnia pulex</name>
    <name type="common">Water flea</name>
    <dbReference type="NCBI Taxonomy" id="6669"/>
    <lineage>
        <taxon>Eukaryota</taxon>
        <taxon>Metazoa</taxon>
        <taxon>Ecdysozoa</taxon>
        <taxon>Arthropoda</taxon>
        <taxon>Crustacea</taxon>
        <taxon>Branchiopoda</taxon>
        <taxon>Diplostraca</taxon>
        <taxon>Cladocera</taxon>
        <taxon>Anomopoda</taxon>
        <taxon>Daphniidae</taxon>
        <taxon>Daphnia</taxon>
    </lineage>
</organism>
<dbReference type="AlphaFoldDB" id="E9GHA4"/>
<keyword evidence="2" id="KW-1185">Reference proteome</keyword>
<dbReference type="Proteomes" id="UP000000305">
    <property type="component" value="Unassembled WGS sequence"/>
</dbReference>
<evidence type="ECO:0000313" key="1">
    <source>
        <dbReference type="EMBL" id="EFX81162.1"/>
    </source>
</evidence>